<dbReference type="Proteomes" id="UP000002574">
    <property type="component" value="Chromosome"/>
</dbReference>
<reference evidence="1 2" key="1">
    <citation type="journal article" date="2010" name="J. Bacteriol.">
        <title>Complete genome sequence of the thermophilic, obligately chemolithoautotrophic hydrogen-oxidizing bacterium Hydrogenobacter thermophilus TK-6.</title>
        <authorList>
            <person name="Arai H."/>
            <person name="Kanbe H."/>
            <person name="Ishii M."/>
            <person name="Igarashi Y."/>
        </authorList>
    </citation>
    <scope>NUCLEOTIDE SEQUENCE [LARGE SCALE GENOMIC DNA]</scope>
    <source>
        <strain evidence="2">DSM 6534 / IAM 12695 / TK-6 [Tokyo]</strain>
    </source>
</reference>
<keyword evidence="2" id="KW-1185">Reference proteome</keyword>
<dbReference type="RefSeq" id="WP_012963168.1">
    <property type="nucleotide sequence ID" value="NC_013799.1"/>
</dbReference>
<protein>
    <submittedName>
        <fullName evidence="1">Uncharacterized protein</fullName>
    </submittedName>
</protein>
<proteinExistence type="predicted"/>
<evidence type="ECO:0000313" key="2">
    <source>
        <dbReference type="Proteomes" id="UP000002574"/>
    </source>
</evidence>
<dbReference type="KEGG" id="hth:HTH_0522"/>
<name>D3DGN4_HYDTT</name>
<gene>
    <name evidence="1" type="ordered locus">HTH_0522</name>
</gene>
<dbReference type="KEGG" id="hte:Hydth_0520"/>
<dbReference type="AlphaFoldDB" id="D3DGN4"/>
<organism evidence="1 2">
    <name type="scientific">Hydrogenobacter thermophilus (strain DSM 6534 / IAM 12695 / TK-6)</name>
    <dbReference type="NCBI Taxonomy" id="608538"/>
    <lineage>
        <taxon>Bacteria</taxon>
        <taxon>Pseudomonadati</taxon>
        <taxon>Aquificota</taxon>
        <taxon>Aquificia</taxon>
        <taxon>Aquificales</taxon>
        <taxon>Aquificaceae</taxon>
        <taxon>Hydrogenobacter</taxon>
    </lineage>
</organism>
<sequence length="115" mass="13614">MKEVKTIGRSMEALAVSLRENHDFLNFLRGHGVLAERILNPPYPFLMDWFRRYERVQELLAEARALKLSGWIKKRLKTLREETSYVELTNEQILELLFDFIDDLETVISAEVERC</sequence>
<evidence type="ECO:0000313" key="1">
    <source>
        <dbReference type="EMBL" id="BAI68986.1"/>
    </source>
</evidence>
<dbReference type="STRING" id="608538.HTH_0522"/>
<dbReference type="EMBL" id="AP011112">
    <property type="protein sequence ID" value="BAI68986.1"/>
    <property type="molecule type" value="Genomic_DNA"/>
</dbReference>
<accession>D3DGN4</accession>